<keyword evidence="7" id="KW-1185">Reference proteome</keyword>
<evidence type="ECO:0000256" key="2">
    <source>
        <dbReference type="ARBA" id="ARBA00022574"/>
    </source>
</evidence>
<dbReference type="Proteomes" id="UP000789390">
    <property type="component" value="Unassembled WGS sequence"/>
</dbReference>
<comment type="similarity">
    <text evidence="5">Belongs to the WD repeat EBI family.</text>
</comment>
<dbReference type="AlphaFoldDB" id="A0A8J2WJQ5"/>
<dbReference type="GO" id="GO:0006357">
    <property type="term" value="P:regulation of transcription by RNA polymerase II"/>
    <property type="evidence" value="ECO:0007669"/>
    <property type="project" value="TreeGrafter"/>
</dbReference>
<evidence type="ECO:0000256" key="5">
    <source>
        <dbReference type="ARBA" id="ARBA00025741"/>
    </source>
</evidence>
<reference evidence="6" key="1">
    <citation type="submission" date="2021-11" db="EMBL/GenBank/DDBJ databases">
        <authorList>
            <person name="Schell T."/>
        </authorList>
    </citation>
    <scope>NUCLEOTIDE SEQUENCE</scope>
    <source>
        <strain evidence="6">M5</strain>
    </source>
</reference>
<dbReference type="PANTHER" id="PTHR22846:SF2">
    <property type="entry name" value="F-BOX-LIKE_WD REPEAT-CONTAINING PROTEIN EBI"/>
    <property type="match status" value="1"/>
</dbReference>
<dbReference type="Pfam" id="PF00400">
    <property type="entry name" value="WD40"/>
    <property type="match status" value="3"/>
</dbReference>
<keyword evidence="3" id="KW-0677">Repeat</keyword>
<accession>A0A8J2WJQ5</accession>
<dbReference type="SMART" id="SM00320">
    <property type="entry name" value="WD40"/>
    <property type="match status" value="6"/>
</dbReference>
<dbReference type="GO" id="GO:0000118">
    <property type="term" value="C:histone deacetylase complex"/>
    <property type="evidence" value="ECO:0007669"/>
    <property type="project" value="TreeGrafter"/>
</dbReference>
<comment type="subcellular location">
    <subcellularLocation>
        <location evidence="1">Nucleus</location>
    </subcellularLocation>
</comment>
<protein>
    <recommendedName>
        <fullName evidence="8">WD repeat-containing protein 55 homolog</fullName>
    </recommendedName>
</protein>
<evidence type="ECO:0000256" key="1">
    <source>
        <dbReference type="ARBA" id="ARBA00004123"/>
    </source>
</evidence>
<evidence type="ECO:0008006" key="8">
    <source>
        <dbReference type="Google" id="ProtNLM"/>
    </source>
</evidence>
<dbReference type="OrthoDB" id="10263272at2759"/>
<dbReference type="PANTHER" id="PTHR22846">
    <property type="entry name" value="WD40 REPEAT PROTEIN"/>
    <property type="match status" value="1"/>
</dbReference>
<dbReference type="InterPro" id="IPR045183">
    <property type="entry name" value="Ebi-like"/>
</dbReference>
<dbReference type="InterPro" id="IPR001680">
    <property type="entry name" value="WD40_rpt"/>
</dbReference>
<name>A0A8J2WJQ5_9CRUS</name>
<evidence type="ECO:0000313" key="7">
    <source>
        <dbReference type="Proteomes" id="UP000789390"/>
    </source>
</evidence>
<evidence type="ECO:0000256" key="3">
    <source>
        <dbReference type="ARBA" id="ARBA00022737"/>
    </source>
</evidence>
<dbReference type="Gene3D" id="2.130.10.10">
    <property type="entry name" value="YVTN repeat-like/Quinoprotein amine dehydrogenase"/>
    <property type="match status" value="1"/>
</dbReference>
<gene>
    <name evidence="6" type="ORF">DGAL_LOCUS12785</name>
</gene>
<comment type="caution">
    <text evidence="6">The sequence shown here is derived from an EMBL/GenBank/DDBJ whole genome shotgun (WGS) entry which is preliminary data.</text>
</comment>
<evidence type="ECO:0000256" key="4">
    <source>
        <dbReference type="ARBA" id="ARBA00023242"/>
    </source>
</evidence>
<organism evidence="6 7">
    <name type="scientific">Daphnia galeata</name>
    <dbReference type="NCBI Taxonomy" id="27404"/>
    <lineage>
        <taxon>Eukaryota</taxon>
        <taxon>Metazoa</taxon>
        <taxon>Ecdysozoa</taxon>
        <taxon>Arthropoda</taxon>
        <taxon>Crustacea</taxon>
        <taxon>Branchiopoda</taxon>
        <taxon>Diplostraca</taxon>
        <taxon>Cladocera</taxon>
        <taxon>Anomopoda</taxon>
        <taxon>Daphniidae</taxon>
        <taxon>Daphnia</taxon>
    </lineage>
</organism>
<dbReference type="GO" id="GO:0003714">
    <property type="term" value="F:transcription corepressor activity"/>
    <property type="evidence" value="ECO:0007669"/>
    <property type="project" value="InterPro"/>
</dbReference>
<dbReference type="SUPFAM" id="SSF50978">
    <property type="entry name" value="WD40 repeat-like"/>
    <property type="match status" value="1"/>
</dbReference>
<keyword evidence="2" id="KW-0853">WD repeat</keyword>
<dbReference type="EMBL" id="CAKKLH010000292">
    <property type="protein sequence ID" value="CAH0109311.1"/>
    <property type="molecule type" value="Genomic_DNA"/>
</dbReference>
<evidence type="ECO:0000313" key="6">
    <source>
        <dbReference type="EMBL" id="CAH0109311.1"/>
    </source>
</evidence>
<proteinExistence type="inferred from homology"/>
<keyword evidence="4" id="KW-0539">Nucleus</keyword>
<dbReference type="InterPro" id="IPR036322">
    <property type="entry name" value="WD40_repeat_dom_sf"/>
</dbReference>
<sequence length="407" mass="46017">MSVEFVISFQSFYDSGLLVSNCSFHPHEPVLACAVEHGTVFLYHQDVTPQTVGSIVPLSKWKETVLNPVSTQYPVSNASCLQWDADGRRLAVGYENGTLILWSRDGCRLFERRKHTANIGSIRWNPIQLNIFASGSNDRVLYHKSLGNNGSLARDISWMRTSALVWDADKKPSPLVQRFVDPDGHRIDEVVWISGTQFALYSKDQNDGIIRICQIGREHPIMSFVHGDSINSVRWNSQLNLLASVSSFDINKETPRVILQIWSPNQIDPIKRLIQTQSEVRCIDWFTQENDKPLLIVGGCADGSIIVWNLNNEVNSHQRLDDGHYVAINDLSFSPNRRWLASIDRDGNLIIRLAKDWRKVYETKTETSNCQRALSWSGSSDKLAIVVARFELAEHFATGAAFVYRSG</sequence>
<dbReference type="InterPro" id="IPR015943">
    <property type="entry name" value="WD40/YVTN_repeat-like_dom_sf"/>
</dbReference>